<feature type="compositionally biased region" description="Basic and acidic residues" evidence="1">
    <location>
        <begin position="55"/>
        <end position="69"/>
    </location>
</feature>
<evidence type="ECO:0000313" key="4">
    <source>
        <dbReference type="EMBL" id="GIP54331.1"/>
    </source>
</evidence>
<evidence type="ECO:0000313" key="5">
    <source>
        <dbReference type="Proteomes" id="UP000679992"/>
    </source>
</evidence>
<dbReference type="Gene3D" id="3.90.1010.20">
    <property type="match status" value="3"/>
</dbReference>
<feature type="domain" description="FMN-binding" evidence="3">
    <location>
        <begin position="539"/>
        <end position="625"/>
    </location>
</feature>
<keyword evidence="5" id="KW-1185">Reference proteome</keyword>
<dbReference type="Proteomes" id="UP000679992">
    <property type="component" value="Unassembled WGS sequence"/>
</dbReference>
<accession>A0ABQ4MEB1</accession>
<dbReference type="SMART" id="SM00900">
    <property type="entry name" value="FMN_bind"/>
    <property type="match status" value="3"/>
</dbReference>
<sequence length="735" mass="79063">MKKIVALTVCATMVLSSLVMTVDLSPIKISNIDVVSAASEAETTPAKESTPAKTTKPETKPTTKKETKTTTKPTTTKTTTTKPAASKTTTPAVKDAAKTEAKTPAAVETVKNPYQDGVYVTYGDAYSKGTEGAKVTIKDGKVADVELLRTSPKLIDRDVRINYSGLWQAYEPMETSFRGKTREQAAEVDVVSGATRSSNGWKLAVDRAFARAQAEKPAGEVYFAGEHMGVDPAGKYMVFAKYDKTKLLGVKVFPLNEKGEAVEEAAMTPEQAKTVYLIASELLYRGTNAVAAKGLEADFKAAIQAFWDADQNAKINNVSKYVDGFYSAYGAARDKGVERADVYIRNGKLVDVKLYRLGSNLIDRGETAYAEVVKANAPMVAKLLANGSYIENYSDTDAISGATESSHSWNEAVERAFEKALKTPDGHKYFEGTFAGVDNRSQALVLADFQGDKVTKVTIHLFDKDGKLIKEENLTEEQKTTIATLSEGLIKKGNNLALIPGQEVVSAAAKAAFADALQNASKVQGNYKDGKFTAYGDAYDKGTNRADVTLRNGNIVGIDLFRVGVDLQDRGASAYADVVRAIPILESNYLLAVTRENAAEVDAVSGATSSSKAFSAAVDRAYKKAEIAESYKTAYANGIFAGTNADKSVYVMVTVEKNVPFKMEVFYLDANGKIKAADKLSADELFVKQEFETPTTGVMHKYAYRPAAFGDTDAVKALSGKVVDAVKVALEAAGR</sequence>
<feature type="compositionally biased region" description="Low complexity" evidence="1">
    <location>
        <begin position="43"/>
        <end position="54"/>
    </location>
</feature>
<evidence type="ECO:0000256" key="2">
    <source>
        <dbReference type="SAM" id="SignalP"/>
    </source>
</evidence>
<protein>
    <recommendedName>
        <fullName evidence="3">FMN-binding domain-containing protein</fullName>
    </recommendedName>
</protein>
<name>A0ABQ4MEB1_9BACL</name>
<comment type="caution">
    <text evidence="4">The sequence shown here is derived from an EMBL/GenBank/DDBJ whole genome shotgun (WGS) entry which is preliminary data.</text>
</comment>
<feature type="signal peptide" evidence="2">
    <location>
        <begin position="1"/>
        <end position="21"/>
    </location>
</feature>
<feature type="region of interest" description="Disordered" evidence="1">
    <location>
        <begin position="38"/>
        <end position="97"/>
    </location>
</feature>
<feature type="compositionally biased region" description="Low complexity" evidence="1">
    <location>
        <begin position="70"/>
        <end position="92"/>
    </location>
</feature>
<reference evidence="4 5" key="1">
    <citation type="submission" date="2021-03" db="EMBL/GenBank/DDBJ databases">
        <title>Antimicrobial resistance genes in bacteria isolated from Japanese honey, and their potential for conferring macrolide and lincosamide resistance in the American foulbrood pathogen Paenibacillus larvae.</title>
        <authorList>
            <person name="Okamoto M."/>
            <person name="Kumagai M."/>
            <person name="Kanamori H."/>
            <person name="Takamatsu D."/>
        </authorList>
    </citation>
    <scope>NUCLEOTIDE SEQUENCE [LARGE SCALE GENOMIC DNA]</scope>
    <source>
        <strain evidence="4 5">J42TS3</strain>
    </source>
</reference>
<keyword evidence="2" id="KW-0732">Signal</keyword>
<gene>
    <name evidence="4" type="ORF">J42TS3_33660</name>
</gene>
<dbReference type="RefSeq" id="WP_244861595.1">
    <property type="nucleotide sequence ID" value="NZ_BOSL01000011.1"/>
</dbReference>
<feature type="chain" id="PRO_5045755756" description="FMN-binding domain-containing protein" evidence="2">
    <location>
        <begin position="22"/>
        <end position="735"/>
    </location>
</feature>
<dbReference type="InterPro" id="IPR007329">
    <property type="entry name" value="FMN-bd"/>
</dbReference>
<evidence type="ECO:0000256" key="1">
    <source>
        <dbReference type="SAM" id="MobiDB-lite"/>
    </source>
</evidence>
<feature type="domain" description="FMN-binding" evidence="3">
    <location>
        <begin position="129"/>
        <end position="212"/>
    </location>
</feature>
<organism evidence="4 5">
    <name type="scientific">Paenibacillus vini</name>
    <dbReference type="NCBI Taxonomy" id="1476024"/>
    <lineage>
        <taxon>Bacteria</taxon>
        <taxon>Bacillati</taxon>
        <taxon>Bacillota</taxon>
        <taxon>Bacilli</taxon>
        <taxon>Bacillales</taxon>
        <taxon>Paenibacillaceae</taxon>
        <taxon>Paenibacillus</taxon>
    </lineage>
</organism>
<proteinExistence type="predicted"/>
<feature type="domain" description="FMN-binding" evidence="3">
    <location>
        <begin position="336"/>
        <end position="420"/>
    </location>
</feature>
<dbReference type="Pfam" id="PF04205">
    <property type="entry name" value="FMN_bind"/>
    <property type="match status" value="2"/>
</dbReference>
<evidence type="ECO:0000259" key="3">
    <source>
        <dbReference type="SMART" id="SM00900"/>
    </source>
</evidence>
<dbReference type="EMBL" id="BOSL01000011">
    <property type="protein sequence ID" value="GIP54331.1"/>
    <property type="molecule type" value="Genomic_DNA"/>
</dbReference>